<evidence type="ECO:0000256" key="3">
    <source>
        <dbReference type="PROSITE-ProRule" id="PRU00221"/>
    </source>
</evidence>
<feature type="repeat" description="WD" evidence="3">
    <location>
        <begin position="985"/>
        <end position="1026"/>
    </location>
</feature>
<accession>A0A1B1AZQ0</accession>
<keyword evidence="1 3" id="KW-0853">WD repeat</keyword>
<feature type="repeat" description="WD" evidence="3">
    <location>
        <begin position="1069"/>
        <end position="1110"/>
    </location>
</feature>
<dbReference type="AlphaFoldDB" id="A0A1B1AZQ0"/>
<evidence type="ECO:0000256" key="4">
    <source>
        <dbReference type="SAM" id="Coils"/>
    </source>
</evidence>
<dbReference type="Proteomes" id="UP000092659">
    <property type="component" value="Chromosome"/>
</dbReference>
<evidence type="ECO:0000313" key="7">
    <source>
        <dbReference type="EMBL" id="ANP52039.1"/>
    </source>
</evidence>
<evidence type="ECO:0000256" key="2">
    <source>
        <dbReference type="ARBA" id="ARBA00022737"/>
    </source>
</evidence>
<feature type="repeat" description="WD" evidence="3">
    <location>
        <begin position="691"/>
        <end position="732"/>
    </location>
</feature>
<dbReference type="InterPro" id="IPR036322">
    <property type="entry name" value="WD40_repeat_dom_sf"/>
</dbReference>
<feature type="repeat" description="WD" evidence="3">
    <location>
        <begin position="775"/>
        <end position="816"/>
    </location>
</feature>
<dbReference type="KEGG" id="sgs:AVL59_22885"/>
<feature type="repeat" description="WD" evidence="3">
    <location>
        <begin position="733"/>
        <end position="774"/>
    </location>
</feature>
<feature type="repeat" description="WD" evidence="3">
    <location>
        <begin position="943"/>
        <end position="984"/>
    </location>
</feature>
<dbReference type="InterPro" id="IPR015943">
    <property type="entry name" value="WD40/YVTN_repeat-like_dom_sf"/>
</dbReference>
<dbReference type="CDD" id="cd00200">
    <property type="entry name" value="WD40"/>
    <property type="match status" value="2"/>
</dbReference>
<dbReference type="PANTHER" id="PTHR19879">
    <property type="entry name" value="TRANSCRIPTION INITIATION FACTOR TFIID"/>
    <property type="match status" value="1"/>
</dbReference>
<dbReference type="PANTHER" id="PTHR19879:SF9">
    <property type="entry name" value="TRANSCRIPTION INITIATION FACTOR TFIID SUBUNIT 5"/>
    <property type="match status" value="1"/>
</dbReference>
<feature type="repeat" description="WD" evidence="3">
    <location>
        <begin position="859"/>
        <end position="900"/>
    </location>
</feature>
<dbReference type="RefSeq" id="WP_067307496.1">
    <property type="nucleotide sequence ID" value="NZ_CP016279.1"/>
</dbReference>
<dbReference type="CDD" id="cd00093">
    <property type="entry name" value="HTH_XRE"/>
    <property type="match status" value="1"/>
</dbReference>
<dbReference type="PROSITE" id="PS50082">
    <property type="entry name" value="WD_REPEATS_2"/>
    <property type="match status" value="14"/>
</dbReference>
<keyword evidence="4" id="KW-0175">Coiled coil</keyword>
<proteinExistence type="predicted"/>
<feature type="repeat" description="WD" evidence="3">
    <location>
        <begin position="1027"/>
        <end position="1068"/>
    </location>
</feature>
<feature type="repeat" description="WD" evidence="3">
    <location>
        <begin position="901"/>
        <end position="942"/>
    </location>
</feature>
<dbReference type="InterPro" id="IPR049052">
    <property type="entry name" value="nSTAND1"/>
</dbReference>
<feature type="repeat" description="WD" evidence="3">
    <location>
        <begin position="1152"/>
        <end position="1193"/>
    </location>
</feature>
<dbReference type="Pfam" id="PF00400">
    <property type="entry name" value="WD40"/>
    <property type="match status" value="13"/>
</dbReference>
<sequence>MTSAATGHEAAQEQRVRLGRRLRELRGEAGLTQESLSLRIGSASQTLSDLELGRGRRLPARALFDKYVKACLSELKTGRKTKQDWWEGLLGDYLLLGNLLTRPADQAGVIAPEAPDDTCPYPGLRAFTEDMARWFFGRTAQVDELLRLVRTRLDGGAPIFVTGASGAGKSSLLSAGLSPALRRGQSAKDAAGAPTVVRITPGPNPLTALEQSSATAEEDGPGPAVLLVDQFEEVFTQCTDQEERHAFAARLVALAAGGEGIQRPTPVVLAVRADFLHRCIAVPGLSGAMSKGGLVLGPMTEPELRQAIVGPARTAGLELEPGLVETLLRDLGVQGGRHDAGALPLLAHTLQATWAQGDGRRMTLAGYQASGGIRDAVANTAQGVYDALDPEERQAARRLLLRLVTVDEGGEAVRRRVGEDELAHEGGPSRVALQRLVDQRLVTADDGVVQITHEALVRAWDLLRAWLVEDRNWLRLRRDLTAAAEAWQALGRDPGSLYRGHRLARAVDMAQARRSDLNPLESEFLDRSAAAAESEIEAAAAEAEATRRSNRRLRRLSAALVLLVVVSLGATLLAGRQWQMAETERKAADDKSRIAIADGLAAQSRALLRTRPGLAGLLALAGLRYEANGATTAGAQGALAVPMYPVRPLAGNAGTLTAVAFSPDGRTLATGGTDTKVRLWRADGGGTPVVLSGHTGAVAAVAFGPDGRTLASGSADGSVRVWDVRTGTAAVRLPAQAGAVTAVAFSPDGTKLATGLEDGTARLWNGRTGRALATFTGHTGRVSGVAFSPDGRTLLTGSWDDTARLWNLHSHRSVGVLRGHRGEVYAVAFGPDGTTAATGSADGTARLWDVRTRRGTATLRGHTRVVASVAFSPDGRTLLTGSWDDTARLWNLHSHRSVGVLDGHVGHVNSVAFRPDGRAAATASSDGTVRLWGTTAQSATEVLTGHRDYVDTVAFGSDGRTLATGSRDGTTRLWNLHSHRSVGVLDNRAVPVLAVALNSGAGLLAAGDQEGQTRLWDTRTHRALVTLRGHGGAVDGVAFSPDGRRLATASTDGTARLWDTRTHRCVGTLGGHSGWVDALAFSPDGRTLATASTDGTARLWDTRTLRGTARFDNADLLNAAAFSPDGKMLALGSSDGTARLWDIKAGTVVRTVTGHTKEVTAVAFSPDGRIVATASRDRTTVLFDLRAGRTLATLGDAAGWVTSVAFSPDGKTLATGSLDRSARITPVPRQWPHALCQRAGRNLTHEEWTTYVGDTPYRRLCPEYPTAPTHRPDPDEQ</sequence>
<dbReference type="InterPro" id="IPR001680">
    <property type="entry name" value="WD40_rpt"/>
</dbReference>
<dbReference type="InterPro" id="IPR010982">
    <property type="entry name" value="Lambda_DNA-bd_dom_sf"/>
</dbReference>
<dbReference type="PROSITE" id="PS50294">
    <property type="entry name" value="WD_REPEATS_REGION"/>
    <property type="match status" value="12"/>
</dbReference>
<dbReference type="Gene3D" id="2.130.10.10">
    <property type="entry name" value="YVTN repeat-like/Quinoprotein amine dehydrogenase"/>
    <property type="match status" value="5"/>
</dbReference>
<evidence type="ECO:0000256" key="5">
    <source>
        <dbReference type="SAM" id="MobiDB-lite"/>
    </source>
</evidence>
<dbReference type="InterPro" id="IPR020472">
    <property type="entry name" value="WD40_PAC1"/>
</dbReference>
<feature type="repeat" description="WD" evidence="3">
    <location>
        <begin position="1110"/>
        <end position="1151"/>
    </location>
</feature>
<dbReference type="OrthoDB" id="134501at2"/>
<dbReference type="SMART" id="SM00530">
    <property type="entry name" value="HTH_XRE"/>
    <property type="match status" value="1"/>
</dbReference>
<dbReference type="InterPro" id="IPR019775">
    <property type="entry name" value="WD40_repeat_CS"/>
</dbReference>
<dbReference type="STRING" id="68214.AVL59_22885"/>
<feature type="region of interest" description="Disordered" evidence="5">
    <location>
        <begin position="195"/>
        <end position="220"/>
    </location>
</feature>
<feature type="repeat" description="WD" evidence="3">
    <location>
        <begin position="649"/>
        <end position="680"/>
    </location>
</feature>
<feature type="coiled-coil region" evidence="4">
    <location>
        <begin position="522"/>
        <end position="556"/>
    </location>
</feature>
<dbReference type="SUPFAM" id="SSF50978">
    <property type="entry name" value="WD40 repeat-like"/>
    <property type="match status" value="2"/>
</dbReference>
<keyword evidence="2" id="KW-0677">Repeat</keyword>
<dbReference type="Pfam" id="PF20703">
    <property type="entry name" value="nSTAND1"/>
    <property type="match status" value="1"/>
</dbReference>
<evidence type="ECO:0000259" key="6">
    <source>
        <dbReference type="PROSITE" id="PS50943"/>
    </source>
</evidence>
<gene>
    <name evidence="7" type="ORF">AVL59_22885</name>
</gene>
<dbReference type="SUPFAM" id="SSF47413">
    <property type="entry name" value="lambda repressor-like DNA-binding domains"/>
    <property type="match status" value="1"/>
</dbReference>
<dbReference type="SMART" id="SM00320">
    <property type="entry name" value="WD40"/>
    <property type="match status" value="14"/>
</dbReference>
<dbReference type="PRINTS" id="PR00320">
    <property type="entry name" value="GPROTEINBRPT"/>
</dbReference>
<dbReference type="InterPro" id="IPR001387">
    <property type="entry name" value="Cro/C1-type_HTH"/>
</dbReference>
<dbReference type="GO" id="GO:0003677">
    <property type="term" value="F:DNA binding"/>
    <property type="evidence" value="ECO:0007669"/>
    <property type="project" value="InterPro"/>
</dbReference>
<name>A0A1B1AZQ0_9ACTN</name>
<feature type="repeat" description="WD" evidence="3">
    <location>
        <begin position="817"/>
        <end position="858"/>
    </location>
</feature>
<dbReference type="Gene3D" id="1.10.260.40">
    <property type="entry name" value="lambda repressor-like DNA-binding domains"/>
    <property type="match status" value="1"/>
</dbReference>
<protein>
    <recommendedName>
        <fullName evidence="6">HTH cro/C1-type domain-containing protein</fullName>
    </recommendedName>
</protein>
<feature type="domain" description="HTH cro/C1-type" evidence="6">
    <location>
        <begin position="22"/>
        <end position="54"/>
    </location>
</feature>
<evidence type="ECO:0000256" key="1">
    <source>
        <dbReference type="ARBA" id="ARBA00022574"/>
    </source>
</evidence>
<feature type="repeat" description="WD" evidence="3">
    <location>
        <begin position="1194"/>
        <end position="1224"/>
    </location>
</feature>
<dbReference type="PROSITE" id="PS50943">
    <property type="entry name" value="HTH_CROC1"/>
    <property type="match status" value="1"/>
</dbReference>
<organism evidence="7 8">
    <name type="scientific">Streptomyces griseochromogenes</name>
    <dbReference type="NCBI Taxonomy" id="68214"/>
    <lineage>
        <taxon>Bacteria</taxon>
        <taxon>Bacillati</taxon>
        <taxon>Actinomycetota</taxon>
        <taxon>Actinomycetes</taxon>
        <taxon>Kitasatosporales</taxon>
        <taxon>Streptomycetaceae</taxon>
        <taxon>Streptomyces</taxon>
    </lineage>
</organism>
<dbReference type="PROSITE" id="PS00678">
    <property type="entry name" value="WD_REPEATS_1"/>
    <property type="match status" value="8"/>
</dbReference>
<reference evidence="7 8" key="1">
    <citation type="submission" date="2016-06" db="EMBL/GenBank/DDBJ databases">
        <title>Complete genome sequence of Streptomyces griseochromogenes ATCC 14511, the Blasticidin S producer.</title>
        <authorList>
            <person name="Wu L."/>
        </authorList>
    </citation>
    <scope>NUCLEOTIDE SEQUENCE [LARGE SCALE GENOMIC DNA]</scope>
    <source>
        <strain evidence="7 8">ATCC 14511</strain>
    </source>
</reference>
<dbReference type="EMBL" id="CP016279">
    <property type="protein sequence ID" value="ANP52039.1"/>
    <property type="molecule type" value="Genomic_DNA"/>
</dbReference>
<evidence type="ECO:0000313" key="8">
    <source>
        <dbReference type="Proteomes" id="UP000092659"/>
    </source>
</evidence>
<dbReference type="Pfam" id="PF13560">
    <property type="entry name" value="HTH_31"/>
    <property type="match status" value="1"/>
</dbReference>